<dbReference type="InterPro" id="IPR046476">
    <property type="entry name" value="DUF6797"/>
</dbReference>
<dbReference type="Proteomes" id="UP000319576">
    <property type="component" value="Chromosome"/>
</dbReference>
<dbReference type="SUPFAM" id="SSF63829">
    <property type="entry name" value="Calcium-dependent phosphotriesterase"/>
    <property type="match status" value="1"/>
</dbReference>
<evidence type="ECO:0000313" key="2">
    <source>
        <dbReference type="EMBL" id="QDU20244.1"/>
    </source>
</evidence>
<keyword evidence="3" id="KW-1185">Reference proteome</keyword>
<reference evidence="2 3" key="1">
    <citation type="submission" date="2019-02" db="EMBL/GenBank/DDBJ databases">
        <title>Deep-cultivation of Planctomycetes and their phenomic and genomic characterization uncovers novel biology.</title>
        <authorList>
            <person name="Wiegand S."/>
            <person name="Jogler M."/>
            <person name="Boedeker C."/>
            <person name="Pinto D."/>
            <person name="Vollmers J."/>
            <person name="Rivas-Marin E."/>
            <person name="Kohn T."/>
            <person name="Peeters S.H."/>
            <person name="Heuer A."/>
            <person name="Rast P."/>
            <person name="Oberbeckmann S."/>
            <person name="Bunk B."/>
            <person name="Jeske O."/>
            <person name="Meyerdierks A."/>
            <person name="Storesund J.E."/>
            <person name="Kallscheuer N."/>
            <person name="Luecker S."/>
            <person name="Lage O.M."/>
            <person name="Pohl T."/>
            <person name="Merkel B.J."/>
            <person name="Hornburger P."/>
            <person name="Mueller R.-W."/>
            <person name="Bruemmer F."/>
            <person name="Labrenz M."/>
            <person name="Spormann A.M."/>
            <person name="Op den Camp H."/>
            <person name="Overmann J."/>
            <person name="Amann R."/>
            <person name="Jetten M.S.M."/>
            <person name="Mascher T."/>
            <person name="Medema M.H."/>
            <person name="Devos D.P."/>
            <person name="Kaster A.-K."/>
            <person name="Ovreas L."/>
            <person name="Rohde M."/>
            <person name="Galperin M.Y."/>
            <person name="Jogler C."/>
        </authorList>
    </citation>
    <scope>NUCLEOTIDE SEQUENCE [LARGE SCALE GENOMIC DNA]</scope>
    <source>
        <strain evidence="2 3">ETA_A1</strain>
    </source>
</reference>
<dbReference type="InterPro" id="IPR011042">
    <property type="entry name" value="6-blade_b-propeller_TolB-like"/>
</dbReference>
<dbReference type="OrthoDB" id="219211at2"/>
<gene>
    <name evidence="2" type="ORF">ETAA1_21890</name>
</gene>
<dbReference type="PANTHER" id="PTHR33546">
    <property type="entry name" value="LARGE, MULTIFUNCTIONAL SECRETED PROTEIN-RELATED"/>
    <property type="match status" value="1"/>
</dbReference>
<dbReference type="RefSeq" id="WP_145237445.1">
    <property type="nucleotide sequence ID" value="NZ_CP036273.1"/>
</dbReference>
<protein>
    <recommendedName>
        <fullName evidence="1">DUF6797 domain-containing protein</fullName>
    </recommendedName>
</protein>
<name>A0A517XRV9_9BACT</name>
<feature type="domain" description="DUF6797" evidence="1">
    <location>
        <begin position="94"/>
        <end position="188"/>
    </location>
</feature>
<dbReference type="Gene3D" id="2.120.10.30">
    <property type="entry name" value="TolB, C-terminal domain"/>
    <property type="match status" value="1"/>
</dbReference>
<dbReference type="Pfam" id="PF20601">
    <property type="entry name" value="DUF6797"/>
    <property type="match status" value="1"/>
</dbReference>
<dbReference type="KEGG" id="uli:ETAA1_21890"/>
<evidence type="ECO:0000313" key="3">
    <source>
        <dbReference type="Proteomes" id="UP000319576"/>
    </source>
</evidence>
<dbReference type="EMBL" id="CP036273">
    <property type="protein sequence ID" value="QDU20244.1"/>
    <property type="molecule type" value="Genomic_DNA"/>
</dbReference>
<sequence>MLPLALLLLAPAQPPVAPAPRPVGLDPALADWTPRPIGKEPWERATDKDWIDARFRTMDTGPVLNCTMDYPFGSGRQRVYKASVVRLTDGKGGAVFDRSTCQLAAAWTGGYLKHSDRRFGLLNTPTPVGKMLFASPSGPGWANPDGDWTPPLGRFTAPLPKEWVKYRGHYLDGDRVTWAFDVNGVRVHKSARPDAEGRLVCTLYTAPSSKPLVFRTPNGGVTRLSASDQGHLLPFVGDLGHPVNGTVSNDPTEPGPKRWGEPIVTKLVRGAETGPFAVDTLTIPYENRFGALFFSTGVDFLPDGRVAMCTCHGDVWLVRVDDAAGTCAWQRFATGLYHPLGLKVVAGKVVVLERGQLTRLHDNNGDGEADFYECVCNDWHTGGGEHSYDTCLETDPAGNFYFFKTGDTDTPSGGTLIKVSKDGSKAETFATGFRHPIGMGMSPTGILTGADQEGNWMPATRIDEYRQGGFYGDMRAHHRATPPKTFDPPLCWLPREVDNSAGGQVWVPANSFGPLAGKPLHFSYGRCQAFVLLRQELAGGRVQGGVAPLDMHFLLGSCRGRFHTDGSLYVCGLNGWQTAAKADGSLQRVRYTGKPLDVPAAMAVEGDTIRLSFTHPLDARTAADAARYQGSAWNYRWSGDYGSIRWKPSDPTTEGADAVPVRSAALSVDGKTLTIRFEKLSPVMQMHVGYNLTAADGRPVVGSVYLTIHSTEK</sequence>
<dbReference type="AlphaFoldDB" id="A0A517XRV9"/>
<accession>A0A517XRV9</accession>
<proteinExistence type="predicted"/>
<organism evidence="2 3">
    <name type="scientific">Urbifossiella limnaea</name>
    <dbReference type="NCBI Taxonomy" id="2528023"/>
    <lineage>
        <taxon>Bacteria</taxon>
        <taxon>Pseudomonadati</taxon>
        <taxon>Planctomycetota</taxon>
        <taxon>Planctomycetia</taxon>
        <taxon>Gemmatales</taxon>
        <taxon>Gemmataceae</taxon>
        <taxon>Urbifossiella</taxon>
    </lineage>
</organism>
<dbReference type="PANTHER" id="PTHR33546:SF1">
    <property type="entry name" value="LARGE, MULTIFUNCTIONAL SECRETED PROTEIN"/>
    <property type="match status" value="1"/>
</dbReference>
<evidence type="ECO:0000259" key="1">
    <source>
        <dbReference type="Pfam" id="PF20601"/>
    </source>
</evidence>